<organism evidence="6 7">
    <name type="scientific">Mycena sanguinolenta</name>
    <dbReference type="NCBI Taxonomy" id="230812"/>
    <lineage>
        <taxon>Eukaryota</taxon>
        <taxon>Fungi</taxon>
        <taxon>Dikarya</taxon>
        <taxon>Basidiomycota</taxon>
        <taxon>Agaricomycotina</taxon>
        <taxon>Agaricomycetes</taxon>
        <taxon>Agaricomycetidae</taxon>
        <taxon>Agaricales</taxon>
        <taxon>Marasmiineae</taxon>
        <taxon>Mycenaceae</taxon>
        <taxon>Mycena</taxon>
    </lineage>
</organism>
<evidence type="ECO:0000256" key="3">
    <source>
        <dbReference type="ARBA" id="ARBA00022833"/>
    </source>
</evidence>
<keyword evidence="1" id="KW-0479">Metal-binding</keyword>
<evidence type="ECO:0000256" key="1">
    <source>
        <dbReference type="ARBA" id="ARBA00022723"/>
    </source>
</evidence>
<keyword evidence="7" id="KW-1185">Reference proteome</keyword>
<reference evidence="6" key="1">
    <citation type="submission" date="2020-05" db="EMBL/GenBank/DDBJ databases">
        <title>Mycena genomes resolve the evolution of fungal bioluminescence.</title>
        <authorList>
            <person name="Tsai I.J."/>
        </authorList>
    </citation>
    <scope>NUCLEOTIDE SEQUENCE</scope>
    <source>
        <strain evidence="6">160909Yilan</strain>
    </source>
</reference>
<evidence type="ECO:0000259" key="5">
    <source>
        <dbReference type="PROSITE" id="PS50865"/>
    </source>
</evidence>
<dbReference type="SUPFAM" id="SSF144232">
    <property type="entry name" value="HIT/MYND zinc finger-like"/>
    <property type="match status" value="1"/>
</dbReference>
<sequence>MNHGCKACGKPASKRCAGCTVSTAWYCSTDCQRRNWTEHRFECCPRTTADHLALAVRKNLIPDDLQTCEDFGFARAFSIENKSSLLGLYIGLIERLQVSPKKVRQWQIEGTLVENIKATFSALPAHSRGGYYPWFLRNQWVLDPRLPAPRNPANEMLTRGWQYVRGRPNTDSPDRIAAETSSWPEEKRACQFLCNLILSQMHPSPELDIWVTFGFCACHDEEDERRLARVYTQLIQSGKCTFEELYRAYQTSALIALFNSKGLRAQAESILHLDEVLKSSPRVFPSVCYLKQLVMAQGEGPEPIPSVTADYGFINCVDDGETTLLKDLYRQIFALPRARTDLMKLHVACIQGKLYDYVGRLVKLQKRDQKVFKRLLKNPYPLPNV</sequence>
<gene>
    <name evidence="6" type="ORF">MSAN_02244300</name>
</gene>
<evidence type="ECO:0000256" key="4">
    <source>
        <dbReference type="PROSITE-ProRule" id="PRU00134"/>
    </source>
</evidence>
<dbReference type="Proteomes" id="UP000623467">
    <property type="component" value="Unassembled WGS sequence"/>
</dbReference>
<keyword evidence="2 4" id="KW-0863">Zinc-finger</keyword>
<dbReference type="Gene3D" id="6.10.140.2220">
    <property type="match status" value="1"/>
</dbReference>
<accession>A0A8H7CJJ6</accession>
<dbReference type="AlphaFoldDB" id="A0A8H7CJJ6"/>
<feature type="domain" description="MYND-type" evidence="5">
    <location>
        <begin position="5"/>
        <end position="43"/>
    </location>
</feature>
<keyword evidence="3" id="KW-0862">Zinc</keyword>
<dbReference type="EMBL" id="JACAZH010000033">
    <property type="protein sequence ID" value="KAF7337708.1"/>
    <property type="molecule type" value="Genomic_DNA"/>
</dbReference>
<dbReference type="GO" id="GO:0008270">
    <property type="term" value="F:zinc ion binding"/>
    <property type="evidence" value="ECO:0007669"/>
    <property type="project" value="UniProtKB-KW"/>
</dbReference>
<comment type="caution">
    <text evidence="6">The sequence shown here is derived from an EMBL/GenBank/DDBJ whole genome shotgun (WGS) entry which is preliminary data.</text>
</comment>
<dbReference type="Pfam" id="PF01753">
    <property type="entry name" value="zf-MYND"/>
    <property type="match status" value="1"/>
</dbReference>
<evidence type="ECO:0000313" key="6">
    <source>
        <dbReference type="EMBL" id="KAF7337708.1"/>
    </source>
</evidence>
<dbReference type="InterPro" id="IPR002893">
    <property type="entry name" value="Znf_MYND"/>
</dbReference>
<protein>
    <submittedName>
        <fullName evidence="6">MYND-type domain-containing protein</fullName>
    </submittedName>
</protein>
<evidence type="ECO:0000313" key="7">
    <source>
        <dbReference type="Proteomes" id="UP000623467"/>
    </source>
</evidence>
<name>A0A8H7CJJ6_9AGAR</name>
<dbReference type="OrthoDB" id="4851849at2759"/>
<evidence type="ECO:0000256" key="2">
    <source>
        <dbReference type="ARBA" id="ARBA00022771"/>
    </source>
</evidence>
<dbReference type="PROSITE" id="PS50865">
    <property type="entry name" value="ZF_MYND_2"/>
    <property type="match status" value="1"/>
</dbReference>
<proteinExistence type="predicted"/>